<dbReference type="InterPro" id="IPR029069">
    <property type="entry name" value="HotDog_dom_sf"/>
</dbReference>
<gene>
    <name evidence="3" type="ORF">AN619_20280</name>
</gene>
<dbReference type="PANTHER" id="PTHR31793:SF27">
    <property type="entry name" value="NOVEL THIOESTERASE SUPERFAMILY DOMAIN AND SAPOSIN A-TYPE DOMAIN CONTAINING PROTEIN (0610012H03RIK)"/>
    <property type="match status" value="1"/>
</dbReference>
<evidence type="ECO:0000256" key="1">
    <source>
        <dbReference type="ARBA" id="ARBA00005953"/>
    </source>
</evidence>
<dbReference type="Gene3D" id="3.10.129.10">
    <property type="entry name" value="Hotdog Thioesterase"/>
    <property type="match status" value="1"/>
</dbReference>
<dbReference type="STRING" id="520762.AN619_20280"/>
<evidence type="ECO:0000313" key="4">
    <source>
        <dbReference type="Proteomes" id="UP000070456"/>
    </source>
</evidence>
<dbReference type="Proteomes" id="UP000070456">
    <property type="component" value="Unassembled WGS sequence"/>
</dbReference>
<dbReference type="InterPro" id="IPR006684">
    <property type="entry name" value="YbgC/YbaW"/>
</dbReference>
<dbReference type="SUPFAM" id="SSF54637">
    <property type="entry name" value="Thioesterase/thiol ester dehydrase-isomerase"/>
    <property type="match status" value="1"/>
</dbReference>
<keyword evidence="4" id="KW-1185">Reference proteome</keyword>
<comment type="caution">
    <text evidence="3">The sequence shown here is derived from an EMBL/GenBank/DDBJ whole genome shotgun (WGS) entry which is preliminary data.</text>
</comment>
<sequence>MYANDAVVRVRYEETDQMGVVYNGNYYTWFEVGRSEFFRSLGYTYAQMEREGVILPVIESGCTYKVPAKYDDEVVIRTRIKNLKGVRLEFAYEVIRKEDGELLALGKTVHAFVDKSLKPVNFKKANPKVWEILQQCLKGVS</sequence>
<dbReference type="Pfam" id="PF13279">
    <property type="entry name" value="4HBT_2"/>
    <property type="match status" value="1"/>
</dbReference>
<comment type="similarity">
    <text evidence="1">Belongs to the 4-hydroxybenzoyl-CoA thioesterase family.</text>
</comment>
<proteinExistence type="inferred from homology"/>
<protein>
    <submittedName>
        <fullName evidence="3">Putative esterase</fullName>
        <ecNumber evidence="3">3.1.-.-</ecNumber>
    </submittedName>
</protein>
<dbReference type="EMBL" id="LOEE01000044">
    <property type="protein sequence ID" value="KXG74929.1"/>
    <property type="molecule type" value="Genomic_DNA"/>
</dbReference>
<name>A0A140L304_9FIRM</name>
<reference evidence="3 4" key="1">
    <citation type="submission" date="2015-12" db="EMBL/GenBank/DDBJ databases">
        <title>Draft genome sequence of the thermoanaerobe Thermotalea metallivorans, an isolate from the runoff channel of the Great Artesian Basin, Australia.</title>
        <authorList>
            <person name="Patel B.K."/>
        </authorList>
    </citation>
    <scope>NUCLEOTIDE SEQUENCE [LARGE SCALE GENOMIC DNA]</scope>
    <source>
        <strain evidence="3 4">B2-1</strain>
    </source>
</reference>
<dbReference type="PANTHER" id="PTHR31793">
    <property type="entry name" value="4-HYDROXYBENZOYL-COA THIOESTERASE FAMILY MEMBER"/>
    <property type="match status" value="1"/>
</dbReference>
<organism evidence="3 4">
    <name type="scientific">Thermotalea metallivorans</name>
    <dbReference type="NCBI Taxonomy" id="520762"/>
    <lineage>
        <taxon>Bacteria</taxon>
        <taxon>Bacillati</taxon>
        <taxon>Bacillota</taxon>
        <taxon>Clostridia</taxon>
        <taxon>Peptostreptococcales</taxon>
        <taxon>Thermotaleaceae</taxon>
        <taxon>Thermotalea</taxon>
    </lineage>
</organism>
<keyword evidence="2 3" id="KW-0378">Hydrolase</keyword>
<dbReference type="EC" id="3.1.-.-" evidence="3"/>
<accession>A0A140L304</accession>
<dbReference type="AlphaFoldDB" id="A0A140L304"/>
<dbReference type="PIRSF" id="PIRSF003230">
    <property type="entry name" value="YbgC"/>
    <property type="match status" value="1"/>
</dbReference>
<dbReference type="GO" id="GO:0047617">
    <property type="term" value="F:fatty acyl-CoA hydrolase activity"/>
    <property type="evidence" value="ECO:0007669"/>
    <property type="project" value="TreeGrafter"/>
</dbReference>
<dbReference type="CDD" id="cd00586">
    <property type="entry name" value="4HBT"/>
    <property type="match status" value="1"/>
</dbReference>
<evidence type="ECO:0000256" key="2">
    <source>
        <dbReference type="ARBA" id="ARBA00022801"/>
    </source>
</evidence>
<dbReference type="PATRIC" id="fig|520762.4.peg.2237"/>
<dbReference type="RefSeq" id="WP_068556615.1">
    <property type="nucleotide sequence ID" value="NZ_LOEE01000044.1"/>
</dbReference>
<dbReference type="InterPro" id="IPR050563">
    <property type="entry name" value="4-hydroxybenzoyl-CoA_TE"/>
</dbReference>
<dbReference type="NCBIfam" id="TIGR00051">
    <property type="entry name" value="YbgC/FadM family acyl-CoA thioesterase"/>
    <property type="match status" value="1"/>
</dbReference>
<dbReference type="OrthoDB" id="9800856at2"/>
<evidence type="ECO:0000313" key="3">
    <source>
        <dbReference type="EMBL" id="KXG74929.1"/>
    </source>
</evidence>